<sequence>MNRALVSFRNFVEQVDGDGVRGVDDRCGSASEHVSGRWNKLDSGAARPLSGPPRARPTLDDGAARRWRDSEQTREAELDDNEARRGVGLLRLDRNAARLTLNAERTSSGLAAVRLGLRSTAVRLDLRSTAVRLEGDVAISERTEKGEAAIHHQVRRALG</sequence>
<proteinExistence type="predicted"/>
<organism evidence="2">
    <name type="scientific">Ananas comosus var. bracteatus</name>
    <name type="common">red pineapple</name>
    <dbReference type="NCBI Taxonomy" id="296719"/>
    <lineage>
        <taxon>Eukaryota</taxon>
        <taxon>Viridiplantae</taxon>
        <taxon>Streptophyta</taxon>
        <taxon>Embryophyta</taxon>
        <taxon>Tracheophyta</taxon>
        <taxon>Spermatophyta</taxon>
        <taxon>Magnoliopsida</taxon>
        <taxon>Liliopsida</taxon>
        <taxon>Poales</taxon>
        <taxon>Bromeliaceae</taxon>
        <taxon>Bromelioideae</taxon>
        <taxon>Ananas</taxon>
    </lineage>
</organism>
<name>A0A6V7P9L7_ANACO</name>
<reference evidence="2" key="1">
    <citation type="submission" date="2020-07" db="EMBL/GenBank/DDBJ databases">
        <authorList>
            <person name="Lin J."/>
        </authorList>
    </citation>
    <scope>NUCLEOTIDE SEQUENCE</scope>
</reference>
<protein>
    <submittedName>
        <fullName evidence="2">Uncharacterized protein</fullName>
    </submittedName>
</protein>
<gene>
    <name evidence="2" type="ORF">CB5_LOCUS10732</name>
</gene>
<feature type="compositionally biased region" description="Basic and acidic residues" evidence="1">
    <location>
        <begin position="57"/>
        <end position="80"/>
    </location>
</feature>
<evidence type="ECO:0000256" key="1">
    <source>
        <dbReference type="SAM" id="MobiDB-lite"/>
    </source>
</evidence>
<dbReference type="AlphaFoldDB" id="A0A6V7P9L7"/>
<feature type="region of interest" description="Disordered" evidence="1">
    <location>
        <begin position="19"/>
        <end position="80"/>
    </location>
</feature>
<evidence type="ECO:0000313" key="2">
    <source>
        <dbReference type="EMBL" id="CAD1827521.1"/>
    </source>
</evidence>
<dbReference type="EMBL" id="LR862146">
    <property type="protein sequence ID" value="CAD1827521.1"/>
    <property type="molecule type" value="Genomic_DNA"/>
</dbReference>
<accession>A0A6V7P9L7</accession>